<dbReference type="SUPFAM" id="SSF49879">
    <property type="entry name" value="SMAD/FHA domain"/>
    <property type="match status" value="1"/>
</dbReference>
<dbReference type="EMBL" id="JBBNGS010000018">
    <property type="protein sequence ID" value="MEQ2638383.1"/>
    <property type="molecule type" value="Genomic_DNA"/>
</dbReference>
<evidence type="ECO:0000313" key="1">
    <source>
        <dbReference type="EMBL" id="MEQ2638383.1"/>
    </source>
</evidence>
<proteinExistence type="predicted"/>
<dbReference type="CDD" id="cd00060">
    <property type="entry name" value="FHA"/>
    <property type="match status" value="1"/>
</dbReference>
<comment type="caution">
    <text evidence="1">The sequence shown here is derived from an EMBL/GenBank/DDBJ whole genome shotgun (WGS) entry which is preliminary data.</text>
</comment>
<keyword evidence="2" id="KW-1185">Reference proteome</keyword>
<dbReference type="RefSeq" id="WP_349183083.1">
    <property type="nucleotide sequence ID" value="NZ_JBBNGS010000018.1"/>
</dbReference>
<name>A0ABV1IHL0_9ACTN</name>
<accession>A0ABV1IHL0</accession>
<gene>
    <name evidence="1" type="ORF">AAAT05_08540</name>
</gene>
<reference evidence="1 2" key="1">
    <citation type="submission" date="2024-04" db="EMBL/GenBank/DDBJ databases">
        <title>Human intestinal bacterial collection.</title>
        <authorList>
            <person name="Pauvert C."/>
            <person name="Hitch T.C.A."/>
            <person name="Clavel T."/>
        </authorList>
    </citation>
    <scope>NUCLEOTIDE SEQUENCE [LARGE SCALE GENOMIC DNA]</scope>
    <source>
        <strain evidence="1 2">CLA-AA-H197</strain>
    </source>
</reference>
<dbReference type="InterPro" id="IPR008984">
    <property type="entry name" value="SMAD_FHA_dom_sf"/>
</dbReference>
<sequence length="190" mass="20144">MGEMDATETVGRRVAVPEGYGEKRCPRCGEVLFDDMDVCYGCLYDFGRNREEDLARAGIPEEFALLEGGLEEPEGFGEAHARELPERPDLRVWLRTDSADVILPLPGEGLVLGSDLSCDVVLHSILASPRHLRLVPADGGALAFDMDAGLPATVDGVPVGEGTLVAQGESVAVCGSLLTLVGEPIVDEPA</sequence>
<evidence type="ECO:0000313" key="2">
    <source>
        <dbReference type="Proteomes" id="UP001478817"/>
    </source>
</evidence>
<organism evidence="1 2">
    <name type="scientific">Paratractidigestivibacter faecalis</name>
    <dbReference type="NCBI Taxonomy" id="2292441"/>
    <lineage>
        <taxon>Bacteria</taxon>
        <taxon>Bacillati</taxon>
        <taxon>Actinomycetota</taxon>
        <taxon>Coriobacteriia</taxon>
        <taxon>Coriobacteriales</taxon>
        <taxon>Atopobiaceae</taxon>
        <taxon>Paratractidigestivibacter</taxon>
    </lineage>
</organism>
<dbReference type="Proteomes" id="UP001478817">
    <property type="component" value="Unassembled WGS sequence"/>
</dbReference>
<protein>
    <submittedName>
        <fullName evidence="1">FHA domain-containing protein</fullName>
    </submittedName>
</protein>
<dbReference type="Gene3D" id="2.60.200.20">
    <property type="match status" value="1"/>
</dbReference>